<evidence type="ECO:0000259" key="4">
    <source>
        <dbReference type="Pfam" id="PF18823"/>
    </source>
</evidence>
<dbReference type="InterPro" id="IPR041595">
    <property type="entry name" value="Inorganic_Pase"/>
</dbReference>
<keyword evidence="1" id="KW-0175">Coiled coil</keyword>
<proteinExistence type="predicted"/>
<dbReference type="EMBL" id="PXXU01000075">
    <property type="protein sequence ID" value="PSJ16081.1"/>
    <property type="molecule type" value="Genomic_DNA"/>
</dbReference>
<protein>
    <recommendedName>
        <fullName evidence="7">Defence against restriction A N-terminal domain-containing protein</fullName>
    </recommendedName>
</protein>
<organism evidence="5 6">
    <name type="scientific">Nitrosomonas supralitoralis</name>
    <dbReference type="NCBI Taxonomy" id="2116706"/>
    <lineage>
        <taxon>Bacteria</taxon>
        <taxon>Pseudomonadati</taxon>
        <taxon>Pseudomonadota</taxon>
        <taxon>Betaproteobacteria</taxon>
        <taxon>Nitrosomonadales</taxon>
        <taxon>Nitrosomonadaceae</taxon>
        <taxon>Nitrosomonas</taxon>
    </lineage>
</organism>
<dbReference type="Pfam" id="PF18823">
    <property type="entry name" value="InPase"/>
    <property type="match status" value="1"/>
</dbReference>
<evidence type="ECO:0000256" key="2">
    <source>
        <dbReference type="SAM" id="MobiDB-lite"/>
    </source>
</evidence>
<gene>
    <name evidence="5" type="ORF">C7H79_15495</name>
</gene>
<dbReference type="InterPro" id="IPR041140">
    <property type="entry name" value="DarA_N"/>
</dbReference>
<comment type="caution">
    <text evidence="5">The sequence shown here is derived from an EMBL/GenBank/DDBJ whole genome shotgun (WGS) entry which is preliminary data.</text>
</comment>
<evidence type="ECO:0008006" key="7">
    <source>
        <dbReference type="Google" id="ProtNLM"/>
    </source>
</evidence>
<keyword evidence="6" id="KW-1185">Reference proteome</keyword>
<dbReference type="Pfam" id="PF18788">
    <property type="entry name" value="DarA_N"/>
    <property type="match status" value="1"/>
</dbReference>
<name>A0A2P7NRH1_9PROT</name>
<feature type="domain" description="Defence against restriction A N-terminal" evidence="3">
    <location>
        <begin position="218"/>
        <end position="339"/>
    </location>
</feature>
<evidence type="ECO:0000256" key="1">
    <source>
        <dbReference type="SAM" id="Coils"/>
    </source>
</evidence>
<reference evidence="5 6" key="1">
    <citation type="submission" date="2018-03" db="EMBL/GenBank/DDBJ databases">
        <title>Draft genome of Nitrosomonas supralitoralis APG5.</title>
        <authorList>
            <person name="Urakawa H."/>
            <person name="Lopez J.V."/>
        </authorList>
    </citation>
    <scope>NUCLEOTIDE SEQUENCE [LARGE SCALE GENOMIC DNA]</scope>
    <source>
        <strain evidence="5 6">APG5</strain>
    </source>
</reference>
<feature type="region of interest" description="Disordered" evidence="2">
    <location>
        <begin position="476"/>
        <end position="504"/>
    </location>
</feature>
<evidence type="ECO:0000313" key="6">
    <source>
        <dbReference type="Proteomes" id="UP000241912"/>
    </source>
</evidence>
<evidence type="ECO:0000313" key="5">
    <source>
        <dbReference type="EMBL" id="PSJ16081.1"/>
    </source>
</evidence>
<dbReference type="AlphaFoldDB" id="A0A2P7NRH1"/>
<sequence>MVALLVPTLFLSRLKRNANQAITKWEESISRGLQSQLNSHVALTGPAETGKRWTSRMAAHYGYISKTKGNDGDGVDCFLGPFLQSETAYVINQFVDGRFDEHKTMLGFANEESARSSYLGSYERGWNGMESIVPVSISQLKWWLKNGDMSQPLREKNLPYEGLEAMTKRVQWNSDAMPYDQTLDQVLYEIRQSDSGENLLLDSITINDIIEDSDGVLALDALVTPFVKLERKMELLRGVMERAGKSVKVESMQISDPFSQRGVANVAVIFELSDGQTVSIYFHNPDVTPKKMAPSDEIISWKWLLNKKDITIVVAPERGQDLNVREVARRIMRLAEKNSAAFARVNAKRSERMQNIQSLKDEIVALEGELKSAQNELEIAKVAAEGRIPAVEPTSTENGDSSENPTLPQTDFHVDIASLIEALPALDGFGISSLTIRTNGEISAVSNNNIKNSGVTDADILAAYGKGLLREASGSFEVDPIPSDSTELNPAASEIEAEDQSTRQITGESEEIIAAKAFLKSVVDGTSNASDLMKLLDEIEASAQALIDTGLGDENDELIGNAAEKWAELDQQANG</sequence>
<evidence type="ECO:0000259" key="3">
    <source>
        <dbReference type="Pfam" id="PF18788"/>
    </source>
</evidence>
<accession>A0A2P7NRH1</accession>
<feature type="domain" description="Inorganic pyrophosphatase" evidence="4">
    <location>
        <begin position="45"/>
        <end position="145"/>
    </location>
</feature>
<feature type="coiled-coil region" evidence="1">
    <location>
        <begin position="349"/>
        <end position="383"/>
    </location>
</feature>
<dbReference type="Proteomes" id="UP000241912">
    <property type="component" value="Unassembled WGS sequence"/>
</dbReference>